<dbReference type="Gene3D" id="3.90.550.10">
    <property type="entry name" value="Spore Coat Polysaccharide Biosynthesis Protein SpsA, Chain A"/>
    <property type="match status" value="1"/>
</dbReference>
<name>A0ABU3E1H1_9FLAO</name>
<evidence type="ECO:0000313" key="3">
    <source>
        <dbReference type="Proteomes" id="UP001261624"/>
    </source>
</evidence>
<sequence length="311" mass="36329">MINNIELKFKVSGIIPVFRENHFVREAINSVLGQDEVGEILLVENDALEICEEIENQNDKVKIITPSIEKIGNVSANLNLGITRSNFDYVAFLDANDWYLPNRFKKDQEMFLKHANADVVYSSVQSGQNNNAPLKNAKIGDPRKIIGENATPKEFYKFSLLVKQQHPSFHTNSLTIRKKFLLEDKLFDERLRLHQDSELWRRFLRRGNFFAGKLEEPVAVIREHEDNRITSRTVKSRLLMYAVFIENVGVANMYGFEKKYHLKEILRAQSKLLESNWKRRIFFYSQLTLSLLQKDSYLKSFTSNYLSKQEN</sequence>
<keyword evidence="2" id="KW-0328">Glycosyltransferase</keyword>
<gene>
    <name evidence="2" type="ORF">RM549_08420</name>
</gene>
<comment type="caution">
    <text evidence="2">The sequence shown here is derived from an EMBL/GenBank/DDBJ whole genome shotgun (WGS) entry which is preliminary data.</text>
</comment>
<dbReference type="InterPro" id="IPR029044">
    <property type="entry name" value="Nucleotide-diphossugar_trans"/>
</dbReference>
<dbReference type="InterPro" id="IPR001173">
    <property type="entry name" value="Glyco_trans_2-like"/>
</dbReference>
<organism evidence="2 3">
    <name type="scientific">Autumnicola patrickiae</name>
    <dbReference type="NCBI Taxonomy" id="3075591"/>
    <lineage>
        <taxon>Bacteria</taxon>
        <taxon>Pseudomonadati</taxon>
        <taxon>Bacteroidota</taxon>
        <taxon>Flavobacteriia</taxon>
        <taxon>Flavobacteriales</taxon>
        <taxon>Flavobacteriaceae</taxon>
        <taxon>Autumnicola</taxon>
    </lineage>
</organism>
<dbReference type="SUPFAM" id="SSF53448">
    <property type="entry name" value="Nucleotide-diphospho-sugar transferases"/>
    <property type="match status" value="1"/>
</dbReference>
<dbReference type="Pfam" id="PF00535">
    <property type="entry name" value="Glycos_transf_2"/>
    <property type="match status" value="1"/>
</dbReference>
<dbReference type="InterPro" id="IPR050834">
    <property type="entry name" value="Glycosyltransf_2"/>
</dbReference>
<protein>
    <submittedName>
        <fullName evidence="2">Glycosyltransferase</fullName>
        <ecNumber evidence="2">2.4.-.-</ecNumber>
    </submittedName>
</protein>
<dbReference type="EMBL" id="JAVRHM010000008">
    <property type="protein sequence ID" value="MDT0689806.1"/>
    <property type="molecule type" value="Genomic_DNA"/>
</dbReference>
<feature type="domain" description="Glycosyltransferase 2-like" evidence="1">
    <location>
        <begin position="14"/>
        <end position="172"/>
    </location>
</feature>
<dbReference type="RefSeq" id="WP_311683705.1">
    <property type="nucleotide sequence ID" value="NZ_JAVRHM010000008.1"/>
</dbReference>
<keyword evidence="2" id="KW-0808">Transferase</keyword>
<accession>A0ABU3E1H1</accession>
<keyword evidence="3" id="KW-1185">Reference proteome</keyword>
<evidence type="ECO:0000313" key="2">
    <source>
        <dbReference type="EMBL" id="MDT0689806.1"/>
    </source>
</evidence>
<dbReference type="GO" id="GO:0016757">
    <property type="term" value="F:glycosyltransferase activity"/>
    <property type="evidence" value="ECO:0007669"/>
    <property type="project" value="UniProtKB-KW"/>
</dbReference>
<dbReference type="PANTHER" id="PTHR43685">
    <property type="entry name" value="GLYCOSYLTRANSFERASE"/>
    <property type="match status" value="1"/>
</dbReference>
<proteinExistence type="predicted"/>
<dbReference type="PANTHER" id="PTHR43685:SF11">
    <property type="entry name" value="GLYCOSYLTRANSFERASE TAGX-RELATED"/>
    <property type="match status" value="1"/>
</dbReference>
<dbReference type="EC" id="2.4.-.-" evidence="2"/>
<reference evidence="2 3" key="1">
    <citation type="submission" date="2023-09" db="EMBL/GenBank/DDBJ databases">
        <authorList>
            <person name="Rey-Velasco X."/>
        </authorList>
    </citation>
    <scope>NUCLEOTIDE SEQUENCE [LARGE SCALE GENOMIC DNA]</scope>
    <source>
        <strain evidence="2 3">F188</strain>
    </source>
</reference>
<evidence type="ECO:0000259" key="1">
    <source>
        <dbReference type="Pfam" id="PF00535"/>
    </source>
</evidence>
<dbReference type="Proteomes" id="UP001261624">
    <property type="component" value="Unassembled WGS sequence"/>
</dbReference>